<evidence type="ECO:0000313" key="2">
    <source>
        <dbReference type="Proteomes" id="UP000183685"/>
    </source>
</evidence>
<gene>
    <name evidence="1" type="ORF">SAMN04488071_2531</name>
</gene>
<protein>
    <recommendedName>
        <fullName evidence="3">DUF2867 domain-containing protein</fullName>
    </recommendedName>
</protein>
<evidence type="ECO:0008006" key="3">
    <source>
        <dbReference type="Google" id="ProtNLM"/>
    </source>
</evidence>
<name>A0A1G7BIU4_9PROT</name>
<sequence>MSVSAADLPKSSALWAHFKQGDFIDCYRATAVPVDMEMEEAVRTAIAYMPPWVQALMDLRNRIVGPLGLKAGKHSRNEAEAEAGALELDAGGERIVFTVRERLKDEIILGEDDRHLDFRVTVYRTPVAWYVATWVHPHAWYGWLYLYTILPFHKAIMRLSAKRLEKAAHPPA</sequence>
<dbReference type="STRING" id="637679.GCA_001550055_03696"/>
<proteinExistence type="predicted"/>
<dbReference type="Pfam" id="PF11066">
    <property type="entry name" value="DUF2867"/>
    <property type="match status" value="1"/>
</dbReference>
<dbReference type="Proteomes" id="UP000183685">
    <property type="component" value="Unassembled WGS sequence"/>
</dbReference>
<evidence type="ECO:0000313" key="1">
    <source>
        <dbReference type="EMBL" id="SDE26807.1"/>
    </source>
</evidence>
<dbReference type="RefSeq" id="WP_068307734.1">
    <property type="nucleotide sequence ID" value="NZ_FNAK01000005.1"/>
</dbReference>
<organism evidence="1 2">
    <name type="scientific">Kordiimonas lacus</name>
    <dbReference type="NCBI Taxonomy" id="637679"/>
    <lineage>
        <taxon>Bacteria</taxon>
        <taxon>Pseudomonadati</taxon>
        <taxon>Pseudomonadota</taxon>
        <taxon>Alphaproteobacteria</taxon>
        <taxon>Kordiimonadales</taxon>
        <taxon>Kordiimonadaceae</taxon>
        <taxon>Kordiimonas</taxon>
    </lineage>
</organism>
<reference evidence="1 2" key="1">
    <citation type="submission" date="2016-10" db="EMBL/GenBank/DDBJ databases">
        <authorList>
            <person name="de Groot N.N."/>
        </authorList>
    </citation>
    <scope>NUCLEOTIDE SEQUENCE [LARGE SCALE GENOMIC DNA]</scope>
    <source>
        <strain evidence="1 2">CGMCC 1.9109</strain>
    </source>
</reference>
<dbReference type="InterPro" id="IPR021295">
    <property type="entry name" value="DUF2867"/>
</dbReference>
<keyword evidence="2" id="KW-1185">Reference proteome</keyword>
<accession>A0A1G7BIU4</accession>
<dbReference type="AlphaFoldDB" id="A0A1G7BIU4"/>
<dbReference type="EMBL" id="FNAK01000005">
    <property type="protein sequence ID" value="SDE26807.1"/>
    <property type="molecule type" value="Genomic_DNA"/>
</dbReference>